<keyword evidence="3" id="KW-0804">Transcription</keyword>
<protein>
    <submittedName>
        <fullName evidence="6">MurR/RpiR family transcriptional regulator</fullName>
    </submittedName>
</protein>
<dbReference type="Pfam" id="PF01380">
    <property type="entry name" value="SIS"/>
    <property type="match status" value="1"/>
</dbReference>
<dbReference type="PROSITE" id="PS51464">
    <property type="entry name" value="SIS"/>
    <property type="match status" value="1"/>
</dbReference>
<keyword evidence="1" id="KW-0805">Transcription regulation</keyword>
<dbReference type="InterPro" id="IPR001347">
    <property type="entry name" value="SIS_dom"/>
</dbReference>
<gene>
    <name evidence="6" type="ORF">ACFSJD_36705</name>
</gene>
<dbReference type="EMBL" id="JBHUCO010000055">
    <property type="protein sequence ID" value="MFD1523073.1"/>
    <property type="molecule type" value="Genomic_DNA"/>
</dbReference>
<dbReference type="InterPro" id="IPR035472">
    <property type="entry name" value="RpiR-like_SIS"/>
</dbReference>
<feature type="domain" description="SIS" evidence="5">
    <location>
        <begin position="131"/>
        <end position="271"/>
    </location>
</feature>
<evidence type="ECO:0000256" key="1">
    <source>
        <dbReference type="ARBA" id="ARBA00023015"/>
    </source>
</evidence>
<evidence type="ECO:0000259" key="4">
    <source>
        <dbReference type="PROSITE" id="PS51071"/>
    </source>
</evidence>
<dbReference type="PANTHER" id="PTHR30514">
    <property type="entry name" value="GLUCOKINASE"/>
    <property type="match status" value="1"/>
</dbReference>
<evidence type="ECO:0000313" key="6">
    <source>
        <dbReference type="EMBL" id="MFD1523073.1"/>
    </source>
</evidence>
<dbReference type="PANTHER" id="PTHR30514:SF1">
    <property type="entry name" value="HTH-TYPE TRANSCRIPTIONAL REGULATOR HEXR-RELATED"/>
    <property type="match status" value="1"/>
</dbReference>
<keyword evidence="7" id="KW-1185">Reference proteome</keyword>
<dbReference type="InterPro" id="IPR036388">
    <property type="entry name" value="WH-like_DNA-bd_sf"/>
</dbReference>
<dbReference type="InterPro" id="IPR047640">
    <property type="entry name" value="RpiR-like"/>
</dbReference>
<feature type="domain" description="HTH rpiR-type" evidence="4">
    <location>
        <begin position="11"/>
        <end position="87"/>
    </location>
</feature>
<evidence type="ECO:0000313" key="7">
    <source>
        <dbReference type="Proteomes" id="UP001597114"/>
    </source>
</evidence>
<dbReference type="InterPro" id="IPR000281">
    <property type="entry name" value="HTH_RpiR"/>
</dbReference>
<dbReference type="RefSeq" id="WP_344722811.1">
    <property type="nucleotide sequence ID" value="NZ_BAAAUS010000014.1"/>
</dbReference>
<accession>A0ABW4F5X3</accession>
<evidence type="ECO:0000256" key="2">
    <source>
        <dbReference type="ARBA" id="ARBA00023125"/>
    </source>
</evidence>
<dbReference type="InterPro" id="IPR009057">
    <property type="entry name" value="Homeodomain-like_sf"/>
</dbReference>
<dbReference type="Pfam" id="PF01418">
    <property type="entry name" value="HTH_6"/>
    <property type="match status" value="1"/>
</dbReference>
<dbReference type="Proteomes" id="UP001597114">
    <property type="component" value="Unassembled WGS sequence"/>
</dbReference>
<comment type="caution">
    <text evidence="6">The sequence shown here is derived from an EMBL/GenBank/DDBJ whole genome shotgun (WGS) entry which is preliminary data.</text>
</comment>
<dbReference type="PROSITE" id="PS51071">
    <property type="entry name" value="HTH_RPIR"/>
    <property type="match status" value="1"/>
</dbReference>
<name>A0ABW4F5X3_9PSEU</name>
<dbReference type="Gene3D" id="3.40.50.10490">
    <property type="entry name" value="Glucose-6-phosphate isomerase like protein, domain 1"/>
    <property type="match status" value="1"/>
</dbReference>
<proteinExistence type="predicted"/>
<dbReference type="CDD" id="cd05013">
    <property type="entry name" value="SIS_RpiR"/>
    <property type="match status" value="1"/>
</dbReference>
<dbReference type="SUPFAM" id="SSF53697">
    <property type="entry name" value="SIS domain"/>
    <property type="match status" value="1"/>
</dbReference>
<reference evidence="7" key="1">
    <citation type="journal article" date="2019" name="Int. J. Syst. Evol. Microbiol.">
        <title>The Global Catalogue of Microorganisms (GCM) 10K type strain sequencing project: providing services to taxonomists for standard genome sequencing and annotation.</title>
        <authorList>
            <consortium name="The Broad Institute Genomics Platform"/>
            <consortium name="The Broad Institute Genome Sequencing Center for Infectious Disease"/>
            <person name="Wu L."/>
            <person name="Ma J."/>
        </authorList>
    </citation>
    <scope>NUCLEOTIDE SEQUENCE [LARGE SCALE GENOMIC DNA]</scope>
    <source>
        <strain evidence="7">CCM 7043</strain>
    </source>
</reference>
<organism evidence="6 7">
    <name type="scientific">Pseudonocardia yunnanensis</name>
    <dbReference type="NCBI Taxonomy" id="58107"/>
    <lineage>
        <taxon>Bacteria</taxon>
        <taxon>Bacillati</taxon>
        <taxon>Actinomycetota</taxon>
        <taxon>Actinomycetes</taxon>
        <taxon>Pseudonocardiales</taxon>
        <taxon>Pseudonocardiaceae</taxon>
        <taxon>Pseudonocardia</taxon>
    </lineage>
</organism>
<dbReference type="InterPro" id="IPR046348">
    <property type="entry name" value="SIS_dom_sf"/>
</dbReference>
<dbReference type="Gene3D" id="1.10.10.10">
    <property type="entry name" value="Winged helix-like DNA-binding domain superfamily/Winged helix DNA-binding domain"/>
    <property type="match status" value="1"/>
</dbReference>
<sequence length="289" mass="30458">MTTASGDSPAGSVVAHIRARMPALTTRGRRIGQTILDNPLDVIHLTVTDLAQRTETSVATVVRFCQDVGLRGFADLKIRLAAETIPAERGLHEDVVVGDPTATILTKVLASTATAVTAAADTVSAASFTRAVDLLRSARQLLCIGVGTSGPLAQDAGYRFRTAGLPAEAPYDPHVQHVAARLLGPDAVLLCFSHTGQTRESLGSVRAARDAGAATIAITSFFNSPLTELVDVALVAGSRETDFRVEAITSRIAHIAVLDALYVAVFLSDIDRSRTAQQLSADALTEHRI</sequence>
<dbReference type="SUPFAM" id="SSF46689">
    <property type="entry name" value="Homeodomain-like"/>
    <property type="match status" value="1"/>
</dbReference>
<evidence type="ECO:0000259" key="5">
    <source>
        <dbReference type="PROSITE" id="PS51464"/>
    </source>
</evidence>
<evidence type="ECO:0000256" key="3">
    <source>
        <dbReference type="ARBA" id="ARBA00023163"/>
    </source>
</evidence>
<keyword evidence="2" id="KW-0238">DNA-binding</keyword>